<keyword evidence="4" id="KW-1185">Reference proteome</keyword>
<evidence type="ECO:0000313" key="4">
    <source>
        <dbReference type="Proteomes" id="UP001501079"/>
    </source>
</evidence>
<keyword evidence="2" id="KW-0732">Signal</keyword>
<dbReference type="EMBL" id="BAABBW010000003">
    <property type="protein sequence ID" value="GAA4175329.1"/>
    <property type="molecule type" value="Genomic_DNA"/>
</dbReference>
<accession>A0ABP8A128</accession>
<name>A0ABP8A128_9MICO</name>
<feature type="chain" id="PRO_5045195745" evidence="2">
    <location>
        <begin position="23"/>
        <end position="79"/>
    </location>
</feature>
<comment type="caution">
    <text evidence="3">The sequence shown here is derived from an EMBL/GenBank/DDBJ whole genome shotgun (WGS) entry which is preliminary data.</text>
</comment>
<evidence type="ECO:0000256" key="1">
    <source>
        <dbReference type="SAM" id="MobiDB-lite"/>
    </source>
</evidence>
<sequence>MAAVLATAALVALAGCAGGAQAGLSDEHPTPTTAPNAQPAPAITPVPHTALPLGHLAIRSEPAHRLEKLPPGSFAKRAR</sequence>
<feature type="signal peptide" evidence="2">
    <location>
        <begin position="1"/>
        <end position="22"/>
    </location>
</feature>
<proteinExistence type="predicted"/>
<reference evidence="4" key="1">
    <citation type="journal article" date="2019" name="Int. J. Syst. Evol. Microbiol.">
        <title>The Global Catalogue of Microorganisms (GCM) 10K type strain sequencing project: providing services to taxonomists for standard genome sequencing and annotation.</title>
        <authorList>
            <consortium name="The Broad Institute Genomics Platform"/>
            <consortium name="The Broad Institute Genome Sequencing Center for Infectious Disease"/>
            <person name="Wu L."/>
            <person name="Ma J."/>
        </authorList>
    </citation>
    <scope>NUCLEOTIDE SEQUENCE [LARGE SCALE GENOMIC DNA]</scope>
    <source>
        <strain evidence="4">JCM 17591</strain>
    </source>
</reference>
<feature type="compositionally biased region" description="Low complexity" evidence="1">
    <location>
        <begin position="30"/>
        <end position="45"/>
    </location>
</feature>
<protein>
    <submittedName>
        <fullName evidence="3">Uncharacterized protein</fullName>
    </submittedName>
</protein>
<organism evidence="3 4">
    <name type="scientific">Gryllotalpicola koreensis</name>
    <dbReference type="NCBI Taxonomy" id="993086"/>
    <lineage>
        <taxon>Bacteria</taxon>
        <taxon>Bacillati</taxon>
        <taxon>Actinomycetota</taxon>
        <taxon>Actinomycetes</taxon>
        <taxon>Micrococcales</taxon>
        <taxon>Microbacteriaceae</taxon>
        <taxon>Gryllotalpicola</taxon>
    </lineage>
</organism>
<evidence type="ECO:0000313" key="3">
    <source>
        <dbReference type="EMBL" id="GAA4175329.1"/>
    </source>
</evidence>
<gene>
    <name evidence="3" type="ORF">GCM10022287_20650</name>
</gene>
<evidence type="ECO:0000256" key="2">
    <source>
        <dbReference type="SAM" id="SignalP"/>
    </source>
</evidence>
<feature type="region of interest" description="Disordered" evidence="1">
    <location>
        <begin position="20"/>
        <end position="79"/>
    </location>
</feature>
<dbReference type="Proteomes" id="UP001501079">
    <property type="component" value="Unassembled WGS sequence"/>
</dbReference>